<dbReference type="InterPro" id="IPR013320">
    <property type="entry name" value="ConA-like_dom_sf"/>
</dbReference>
<dbReference type="GeneTree" id="ENSGT01040000240385"/>
<dbReference type="Pfam" id="PF13765">
    <property type="entry name" value="PRY"/>
    <property type="match status" value="1"/>
</dbReference>
<sequence length="607" mass="69346">MASADCLLSEDEFTCSVCMDFFIEPVSIPCGHNFCKACITRHWEGKNQCLCPLCNEKFSKGLKLRINTGFREVVQKFQKQCVKANNDVPVKPGQVPCDCCTGKKFKASKTCLECLVSYCETHLEPHHRVDTLKRHKLTDPVQNLDKNVCKNHNRILDHFCRKDLTTVCDLCTEHSVHDRVPLKEQYEETKAQLEQKMVEVQEMVYERQKKVQQITEEVDTKRKHKDEAKADSVHVFSTLGLSIQRSLTGLVSVLEEKQIAAERQAEVLVKELEREINQLQRRITKLEDISHTEDHFQLIKRFLSSPSSLPRTKNWSDISVSGQHRVEDVKRAMVNLEETLIKEMERARQEFRVCCKILLEETDIVKKRVHTVTDLDSLPEGVKLVTIQQQHEVDMTLDPSTANDMLLFSEDLKQVQTSHIWWISNVGPQKFNRYAYVLGKKGFSNGKFYYEVVATQKTGWDLGVVRESLRGQKTITPNPRNGAWILRLRNNTKCQAMKNVPVILPLMKKPERVGVFVDYEQRLVSFYDVDTASLICSFTDCRFGEKIYPFFSPGFPEDGINGGPLILSPAKTSGSTWENNSGLLAMIITVIALVLISLFQTHAPPPG</sequence>
<dbReference type="SMART" id="SM00184">
    <property type="entry name" value="RING"/>
    <property type="match status" value="1"/>
</dbReference>
<dbReference type="InterPro" id="IPR013083">
    <property type="entry name" value="Znf_RING/FYVE/PHD"/>
</dbReference>
<dbReference type="InterPro" id="IPR000315">
    <property type="entry name" value="Znf_B-box"/>
</dbReference>
<keyword evidence="1" id="KW-0399">Innate immunity</keyword>
<dbReference type="InterPro" id="IPR003877">
    <property type="entry name" value="SPRY_dom"/>
</dbReference>
<dbReference type="InterPro" id="IPR001841">
    <property type="entry name" value="Znf_RING"/>
</dbReference>
<dbReference type="GO" id="GO:0005737">
    <property type="term" value="C:cytoplasm"/>
    <property type="evidence" value="ECO:0007669"/>
    <property type="project" value="UniProtKB-ARBA"/>
</dbReference>
<dbReference type="InterPro" id="IPR006574">
    <property type="entry name" value="PRY"/>
</dbReference>
<feature type="domain" description="B box-type" evidence="9">
    <location>
        <begin position="144"/>
        <end position="189"/>
    </location>
</feature>
<dbReference type="Proteomes" id="UP000438429">
    <property type="component" value="Unassembled WGS sequence"/>
</dbReference>
<dbReference type="GO" id="GO:0045087">
    <property type="term" value="P:innate immune response"/>
    <property type="evidence" value="ECO:0007669"/>
    <property type="project" value="UniProtKB-KW"/>
</dbReference>
<proteinExistence type="predicted"/>
<dbReference type="SUPFAM" id="SSF57845">
    <property type="entry name" value="B-box zinc-binding domain"/>
    <property type="match status" value="1"/>
</dbReference>
<dbReference type="KEGG" id="smau:118313335"/>
<dbReference type="Bgee" id="ENSSMAG00000003199">
    <property type="expression patterns" value="Expressed in liver and 6 other cell types or tissues"/>
</dbReference>
<reference evidence="11 14" key="1">
    <citation type="submission" date="2017-12" db="EMBL/GenBank/DDBJ databases">
        <title>Integrating genomic resources of turbot (Scophthalmus maximus) in depth evaluation of genetic and physical mapping variation across individuals.</title>
        <authorList>
            <person name="Martinez P."/>
        </authorList>
    </citation>
    <scope>NUCLEOTIDE SEQUENCE [LARGE SCALE GENOMIC DNA]</scope>
</reference>
<dbReference type="CDD" id="cd19769">
    <property type="entry name" value="Bbox2_TRIM16-like"/>
    <property type="match status" value="1"/>
</dbReference>
<keyword evidence="2" id="KW-0479">Metal-binding</keyword>
<name>A0A2U9AZ76_SCOMX</name>
<dbReference type="Proteomes" id="UP000246464">
    <property type="component" value="Chromosome 1"/>
</dbReference>
<protein>
    <submittedName>
        <fullName evidence="11">Putative E3 ubiquitin-protein ligase TRIM39-like</fullName>
    </submittedName>
</protein>
<reference evidence="13" key="5">
    <citation type="submission" date="2025-05" db="UniProtKB">
        <authorList>
            <consortium name="Ensembl"/>
        </authorList>
    </citation>
    <scope>IDENTIFICATION</scope>
</reference>
<dbReference type="InterPro" id="IPR017907">
    <property type="entry name" value="Znf_RING_CS"/>
</dbReference>
<keyword evidence="14" id="KW-1185">Reference proteome</keyword>
<dbReference type="AlphaFoldDB" id="A0A2U9AZ76"/>
<dbReference type="InterPro" id="IPR043136">
    <property type="entry name" value="B30.2/SPRY_sf"/>
</dbReference>
<dbReference type="PANTHER" id="PTHR25465:SF32">
    <property type="entry name" value="BLOODTHIRSTY-RELATED GENE FAMILY, MEMBER 16 ISOFORM X1-RELATED"/>
    <property type="match status" value="1"/>
</dbReference>
<dbReference type="OMA" id="HWEGKNQ"/>
<dbReference type="Gene3D" id="3.30.40.10">
    <property type="entry name" value="Zinc/RING finger domain, C3HC4 (zinc finger)"/>
    <property type="match status" value="1"/>
</dbReference>
<reference evidence="13" key="3">
    <citation type="submission" date="2020-05" db="EMBL/GenBank/DDBJ databases">
        <authorList>
            <person name="Moser M."/>
        </authorList>
    </citation>
    <scope>NUCLEOTIDE SEQUENCE [LARGE SCALE GENOMIC DNA]</scope>
</reference>
<dbReference type="RefSeq" id="XP_035494620.1">
    <property type="nucleotide sequence ID" value="XM_035638727.2"/>
</dbReference>
<dbReference type="InterPro" id="IPR001870">
    <property type="entry name" value="B30.2/SPRY"/>
</dbReference>
<dbReference type="Pfam" id="PF00622">
    <property type="entry name" value="SPRY"/>
    <property type="match status" value="1"/>
</dbReference>
<dbReference type="FunFam" id="2.60.120.920:FF:000004">
    <property type="entry name" value="Butyrophilin subfamily 1 member A1"/>
    <property type="match status" value="1"/>
</dbReference>
<dbReference type="SMART" id="SM00589">
    <property type="entry name" value="PRY"/>
    <property type="match status" value="1"/>
</dbReference>
<evidence type="ECO:0000256" key="5">
    <source>
        <dbReference type="ARBA" id="ARBA00022859"/>
    </source>
</evidence>
<keyword evidence="4" id="KW-0862">Zinc</keyword>
<dbReference type="STRING" id="52904.ENSSMAP00000005193"/>
<feature type="coiled-coil region" evidence="7">
    <location>
        <begin position="262"/>
        <end position="289"/>
    </location>
</feature>
<evidence type="ECO:0000259" key="9">
    <source>
        <dbReference type="PROSITE" id="PS50119"/>
    </source>
</evidence>
<dbReference type="GO" id="GO:0008270">
    <property type="term" value="F:zinc ion binding"/>
    <property type="evidence" value="ECO:0007669"/>
    <property type="project" value="UniProtKB-KW"/>
</dbReference>
<dbReference type="SUPFAM" id="SSF57850">
    <property type="entry name" value="RING/U-box"/>
    <property type="match status" value="1"/>
</dbReference>
<feature type="domain" description="B30.2/SPRY" evidence="10">
    <location>
        <begin position="374"/>
        <end position="572"/>
    </location>
</feature>
<evidence type="ECO:0000256" key="7">
    <source>
        <dbReference type="SAM" id="Coils"/>
    </source>
</evidence>
<dbReference type="PROSITE" id="PS50119">
    <property type="entry name" value="ZF_BBOX"/>
    <property type="match status" value="1"/>
</dbReference>
<dbReference type="GeneID" id="118313335"/>
<dbReference type="InterPro" id="IPR003879">
    <property type="entry name" value="Butyrophylin_SPRY"/>
</dbReference>
<evidence type="ECO:0000256" key="6">
    <source>
        <dbReference type="PROSITE-ProRule" id="PRU00024"/>
    </source>
</evidence>
<feature type="domain" description="RING-type" evidence="8">
    <location>
        <begin position="15"/>
        <end position="55"/>
    </location>
</feature>
<reference evidence="12 15" key="2">
    <citation type="submission" date="2019-06" db="EMBL/GenBank/DDBJ databases">
        <title>Draft genomes of female and male turbot (Scophthalmus maximus).</title>
        <authorList>
            <person name="Xu H."/>
            <person name="Xu X.-W."/>
            <person name="Shao C."/>
            <person name="Chen S."/>
        </authorList>
    </citation>
    <scope>NUCLEOTIDE SEQUENCE [LARGE SCALE GENOMIC DNA]</scope>
    <source>
        <strain evidence="12">Ysfricsl-2016a</strain>
        <tissue evidence="12">Blood</tissue>
    </source>
</reference>
<dbReference type="PRINTS" id="PR01407">
    <property type="entry name" value="BUTYPHLNCDUF"/>
</dbReference>
<dbReference type="CDD" id="cd19802">
    <property type="entry name" value="Bbox1_TRIM8-like"/>
    <property type="match status" value="1"/>
</dbReference>
<dbReference type="PROSITE" id="PS50089">
    <property type="entry name" value="ZF_RING_2"/>
    <property type="match status" value="1"/>
</dbReference>
<evidence type="ECO:0000313" key="12">
    <source>
        <dbReference type="EMBL" id="KAF0045220.1"/>
    </source>
</evidence>
<reference evidence="13" key="4">
    <citation type="submission" date="2023-05" db="EMBL/GenBank/DDBJ databases">
        <title>High-quality long-read genome of Scophthalmus maximus.</title>
        <authorList>
            <person name="Lien S."/>
            <person name="Martinez P."/>
        </authorList>
    </citation>
    <scope>NUCLEOTIDE SEQUENCE [LARGE SCALE GENOMIC DNA]</scope>
</reference>
<dbReference type="InterPro" id="IPR051051">
    <property type="entry name" value="E3_ubiq-ligase_TRIM/RNF"/>
</dbReference>
<dbReference type="Proteomes" id="UP000694558">
    <property type="component" value="Chromosome 1"/>
</dbReference>
<evidence type="ECO:0000313" key="14">
    <source>
        <dbReference type="Proteomes" id="UP000246464"/>
    </source>
</evidence>
<keyword evidence="7" id="KW-0175">Coiled coil</keyword>
<dbReference type="CDD" id="cd13733">
    <property type="entry name" value="SPRY_PRY_C-I_1"/>
    <property type="match status" value="1"/>
</dbReference>
<evidence type="ECO:0000259" key="10">
    <source>
        <dbReference type="PROSITE" id="PS50188"/>
    </source>
</evidence>
<evidence type="ECO:0000313" key="15">
    <source>
        <dbReference type="Proteomes" id="UP000438429"/>
    </source>
</evidence>
<dbReference type="SUPFAM" id="SSF49899">
    <property type="entry name" value="Concanavalin A-like lectins/glucanases"/>
    <property type="match status" value="1"/>
</dbReference>
<evidence type="ECO:0000256" key="3">
    <source>
        <dbReference type="ARBA" id="ARBA00022771"/>
    </source>
</evidence>
<organism evidence="11 14">
    <name type="scientific">Scophthalmus maximus</name>
    <name type="common">Turbot</name>
    <name type="synonym">Psetta maxima</name>
    <dbReference type="NCBI Taxonomy" id="52904"/>
    <lineage>
        <taxon>Eukaryota</taxon>
        <taxon>Metazoa</taxon>
        <taxon>Chordata</taxon>
        <taxon>Craniata</taxon>
        <taxon>Vertebrata</taxon>
        <taxon>Euteleostomi</taxon>
        <taxon>Actinopterygii</taxon>
        <taxon>Neopterygii</taxon>
        <taxon>Teleostei</taxon>
        <taxon>Neoteleostei</taxon>
        <taxon>Acanthomorphata</taxon>
        <taxon>Carangaria</taxon>
        <taxon>Pleuronectiformes</taxon>
        <taxon>Pleuronectoidei</taxon>
        <taxon>Scophthalmidae</taxon>
        <taxon>Scophthalmus</taxon>
    </lineage>
</organism>
<keyword evidence="3 6" id="KW-0863">Zinc-finger</keyword>
<accession>A0A2U9AZ76</accession>
<evidence type="ECO:0000256" key="1">
    <source>
        <dbReference type="ARBA" id="ARBA00022588"/>
    </source>
</evidence>
<evidence type="ECO:0000256" key="4">
    <source>
        <dbReference type="ARBA" id="ARBA00022833"/>
    </source>
</evidence>
<dbReference type="EMBL" id="VEVO01000002">
    <property type="protein sequence ID" value="KAF0045220.1"/>
    <property type="molecule type" value="Genomic_DNA"/>
</dbReference>
<dbReference type="PROSITE" id="PS00518">
    <property type="entry name" value="ZF_RING_1"/>
    <property type="match status" value="1"/>
</dbReference>
<dbReference type="Gene3D" id="3.30.160.60">
    <property type="entry name" value="Classic Zinc Finger"/>
    <property type="match status" value="1"/>
</dbReference>
<evidence type="ECO:0000313" key="11">
    <source>
        <dbReference type="EMBL" id="AWO96885.1"/>
    </source>
</evidence>
<feature type="coiled-coil region" evidence="7">
    <location>
        <begin position="183"/>
        <end position="231"/>
    </location>
</feature>
<dbReference type="Pfam" id="PF15227">
    <property type="entry name" value="zf-C3HC4_4"/>
    <property type="match status" value="1"/>
</dbReference>
<dbReference type="OrthoDB" id="6105938at2759"/>
<evidence type="ECO:0000259" key="8">
    <source>
        <dbReference type="PROSITE" id="PS50089"/>
    </source>
</evidence>
<dbReference type="PROSITE" id="PS50188">
    <property type="entry name" value="B302_SPRY"/>
    <property type="match status" value="1"/>
</dbReference>
<dbReference type="Ensembl" id="ENSSMAT00000005268.2">
    <property type="protein sequence ID" value="ENSSMAP00000005193.1"/>
    <property type="gene ID" value="ENSSMAG00000003199.2"/>
</dbReference>
<keyword evidence="5" id="KW-0391">Immunity</keyword>
<dbReference type="Gene3D" id="2.60.120.920">
    <property type="match status" value="1"/>
</dbReference>
<evidence type="ECO:0000256" key="2">
    <source>
        <dbReference type="ARBA" id="ARBA00022723"/>
    </source>
</evidence>
<dbReference type="InterPro" id="IPR058030">
    <property type="entry name" value="TRIM8/14/16/25/29/45/65_CC"/>
</dbReference>
<evidence type="ECO:0000313" key="13">
    <source>
        <dbReference type="Ensembl" id="ENSSMAP00000005193.1"/>
    </source>
</evidence>
<dbReference type="SMART" id="SM00449">
    <property type="entry name" value="SPRY"/>
    <property type="match status" value="1"/>
</dbReference>
<dbReference type="Pfam" id="PF25600">
    <property type="entry name" value="TRIM_CC"/>
    <property type="match status" value="1"/>
</dbReference>
<dbReference type="EMBL" id="CP026243">
    <property type="protein sequence ID" value="AWO96885.1"/>
    <property type="molecule type" value="Genomic_DNA"/>
</dbReference>
<dbReference type="PANTHER" id="PTHR25465">
    <property type="entry name" value="B-BOX DOMAIN CONTAINING"/>
    <property type="match status" value="1"/>
</dbReference>
<gene>
    <name evidence="13" type="primary">LOC118313335</name>
    <name evidence="12" type="ORF">F2P81_001749</name>
    <name evidence="11" type="ORF">SMAX5B_011788</name>
</gene>